<reference evidence="18" key="1">
    <citation type="submission" date="2019-11" db="EMBL/GenBank/DDBJ databases">
        <title>Isolation and characterization of a novel species in the genus Sulfuriferula.</title>
        <authorList>
            <person name="Mochizuki J."/>
            <person name="Kojima H."/>
            <person name="Fukui M."/>
        </authorList>
    </citation>
    <scope>NUCLEOTIDE SEQUENCE [LARGE SCALE GENOMIC DNA]</scope>
    <source>
        <strain evidence="18">SGTM</strain>
    </source>
</reference>
<organism evidence="17 18">
    <name type="scientific">Sulfuriferula nivalis</name>
    <dbReference type="NCBI Taxonomy" id="2675298"/>
    <lineage>
        <taxon>Bacteria</taxon>
        <taxon>Pseudomonadati</taxon>
        <taxon>Pseudomonadota</taxon>
        <taxon>Betaproteobacteria</taxon>
        <taxon>Nitrosomonadales</taxon>
        <taxon>Sulfuricellaceae</taxon>
        <taxon>Sulfuriferula</taxon>
    </lineage>
</organism>
<accession>A0A809S0G1</accession>
<keyword evidence="4 12" id="KW-0479">Metal-binding</keyword>
<evidence type="ECO:0000259" key="15">
    <source>
        <dbReference type="Pfam" id="PF01435"/>
    </source>
</evidence>
<evidence type="ECO:0000256" key="3">
    <source>
        <dbReference type="ARBA" id="ARBA00022692"/>
    </source>
</evidence>
<evidence type="ECO:0000256" key="11">
    <source>
        <dbReference type="PIRSR" id="PIRSR627057-1"/>
    </source>
</evidence>
<keyword evidence="7 12" id="KW-0862">Zinc</keyword>
<keyword evidence="3 14" id="KW-0812">Transmembrane</keyword>
<dbReference type="EMBL" id="AP021881">
    <property type="protein sequence ID" value="BBO99987.1"/>
    <property type="molecule type" value="Genomic_DNA"/>
</dbReference>
<dbReference type="GO" id="GO:0046872">
    <property type="term" value="F:metal ion binding"/>
    <property type="evidence" value="ECO:0007669"/>
    <property type="project" value="UniProtKB-KW"/>
</dbReference>
<evidence type="ECO:0000256" key="14">
    <source>
        <dbReference type="SAM" id="Phobius"/>
    </source>
</evidence>
<evidence type="ECO:0000256" key="2">
    <source>
        <dbReference type="ARBA" id="ARBA00022670"/>
    </source>
</evidence>
<feature type="transmembrane region" description="Helical" evidence="14">
    <location>
        <begin position="6"/>
        <end position="24"/>
    </location>
</feature>
<evidence type="ECO:0000256" key="10">
    <source>
        <dbReference type="ARBA" id="ARBA00023136"/>
    </source>
</evidence>
<keyword evidence="8 14" id="KW-1133">Transmembrane helix</keyword>
<keyword evidence="5 13" id="KW-0378">Hydrolase</keyword>
<dbReference type="Proteomes" id="UP000463939">
    <property type="component" value="Chromosome"/>
</dbReference>
<dbReference type="KEGG" id="sniv:SFSGTM_06960"/>
<sequence length="415" mass="46817">MNTFTLIFILALSATTLLRVWLALRQIRHVQQHRDAVPQAFVGQISLEQHQKAADYTVAKSRFSLFQIGVEVMLLLAFTLAGGINVVSGLWAQYVDQPLLRNVALIASVLVLSSLVELPLDIYRKFKLEQQFGFNTMTPRQYVQDMIMQSVVGAVLGLPLLFAVLWIIASMGTYWWLYAWLVWVSFNLLILAIYPNFIAPLFNKFEPLPDGELKQGIASLLNKCGFTVQGLFVMDGSKRSRHGNAYFTGFGKTKRIVLFDTLIKHLQGGEIEAVLAHELGHFHHRHVVKRMVWIFSMSLAFLWVLNLLLTSPWFFAGLNVQEMSAGAGLMLFFLVLPVFSLPLQPLSSVYSRKHEFEADAYAAAHADGRDLVSALIKLYRDNASTLTPDTLYSLFYDSHPNAQQRVARLQVVKPA</sequence>
<feature type="transmembrane region" description="Helical" evidence="14">
    <location>
        <begin position="175"/>
        <end position="194"/>
    </location>
</feature>
<dbReference type="FunFam" id="3.30.2010.10:FF:000002">
    <property type="entry name" value="CAAX prenyl protease"/>
    <property type="match status" value="1"/>
</dbReference>
<evidence type="ECO:0000256" key="1">
    <source>
        <dbReference type="ARBA" id="ARBA00004477"/>
    </source>
</evidence>
<comment type="similarity">
    <text evidence="13">Belongs to the peptidase M48 family.</text>
</comment>
<dbReference type="Pfam" id="PF01435">
    <property type="entry name" value="Peptidase_M48"/>
    <property type="match status" value="1"/>
</dbReference>
<protein>
    <submittedName>
        <fullName evidence="17">Peptidase</fullName>
    </submittedName>
</protein>
<gene>
    <name evidence="17" type="ORF">SFSGTM_06960</name>
</gene>
<feature type="domain" description="CAAX prenyl protease 1 N-terminal" evidence="16">
    <location>
        <begin position="26"/>
        <end position="204"/>
    </location>
</feature>
<dbReference type="RefSeq" id="WP_162083964.1">
    <property type="nucleotide sequence ID" value="NZ_AP021881.1"/>
</dbReference>
<evidence type="ECO:0000313" key="17">
    <source>
        <dbReference type="EMBL" id="BBO99987.1"/>
    </source>
</evidence>
<name>A0A809S0G1_9PROT</name>
<dbReference type="GO" id="GO:0004222">
    <property type="term" value="F:metalloendopeptidase activity"/>
    <property type="evidence" value="ECO:0007669"/>
    <property type="project" value="InterPro"/>
</dbReference>
<evidence type="ECO:0000256" key="9">
    <source>
        <dbReference type="ARBA" id="ARBA00023049"/>
    </source>
</evidence>
<dbReference type="AlphaFoldDB" id="A0A809S0G1"/>
<evidence type="ECO:0000313" key="18">
    <source>
        <dbReference type="Proteomes" id="UP000463939"/>
    </source>
</evidence>
<dbReference type="CDD" id="cd07343">
    <property type="entry name" value="M48A_Zmpste24p_like"/>
    <property type="match status" value="1"/>
</dbReference>
<proteinExistence type="inferred from homology"/>
<evidence type="ECO:0000256" key="7">
    <source>
        <dbReference type="ARBA" id="ARBA00022833"/>
    </source>
</evidence>
<dbReference type="InterPro" id="IPR027057">
    <property type="entry name" value="CAXX_Prtase_1"/>
</dbReference>
<feature type="binding site" evidence="12">
    <location>
        <position position="281"/>
    </location>
    <ligand>
        <name>Zn(2+)</name>
        <dbReference type="ChEBI" id="CHEBI:29105"/>
        <note>catalytic</note>
    </ligand>
</feature>
<keyword evidence="2 13" id="KW-0645">Protease</keyword>
<feature type="transmembrane region" description="Helical" evidence="14">
    <location>
        <begin position="99"/>
        <end position="120"/>
    </location>
</feature>
<dbReference type="InterPro" id="IPR001915">
    <property type="entry name" value="Peptidase_M48"/>
</dbReference>
<dbReference type="Gene3D" id="3.30.2010.10">
    <property type="entry name" value="Metalloproteases ('zincins'), catalytic domain"/>
    <property type="match status" value="1"/>
</dbReference>
<keyword evidence="9 13" id="KW-0482">Metalloprotease</keyword>
<evidence type="ECO:0000256" key="12">
    <source>
        <dbReference type="PIRSR" id="PIRSR627057-2"/>
    </source>
</evidence>
<comment type="cofactor">
    <cofactor evidence="12 13">
        <name>Zn(2+)</name>
        <dbReference type="ChEBI" id="CHEBI:29105"/>
    </cofactor>
    <text evidence="12 13">Binds 1 zinc ion per subunit.</text>
</comment>
<keyword evidence="18" id="KW-1185">Reference proteome</keyword>
<dbReference type="InterPro" id="IPR032456">
    <property type="entry name" value="Peptidase_M48_N"/>
</dbReference>
<dbReference type="PANTHER" id="PTHR10120">
    <property type="entry name" value="CAAX PRENYL PROTEASE 1"/>
    <property type="match status" value="1"/>
</dbReference>
<feature type="active site" description="Proton donor" evidence="11">
    <location>
        <position position="359"/>
    </location>
</feature>
<feature type="active site" evidence="11">
    <location>
        <position position="278"/>
    </location>
</feature>
<evidence type="ECO:0000256" key="13">
    <source>
        <dbReference type="RuleBase" id="RU003983"/>
    </source>
</evidence>
<feature type="transmembrane region" description="Helical" evidence="14">
    <location>
        <begin position="291"/>
        <end position="311"/>
    </location>
</feature>
<dbReference type="GO" id="GO:0071586">
    <property type="term" value="P:CAAX-box protein processing"/>
    <property type="evidence" value="ECO:0007669"/>
    <property type="project" value="InterPro"/>
</dbReference>
<keyword evidence="6" id="KW-0256">Endoplasmic reticulum</keyword>
<feature type="domain" description="Peptidase M48" evidence="15">
    <location>
        <begin position="208"/>
        <end position="410"/>
    </location>
</feature>
<feature type="binding site" evidence="12">
    <location>
        <position position="355"/>
    </location>
    <ligand>
        <name>Zn(2+)</name>
        <dbReference type="ChEBI" id="CHEBI:29105"/>
        <note>catalytic</note>
    </ligand>
</feature>
<evidence type="ECO:0000256" key="8">
    <source>
        <dbReference type="ARBA" id="ARBA00022989"/>
    </source>
</evidence>
<feature type="transmembrane region" description="Helical" evidence="14">
    <location>
        <begin position="323"/>
        <end position="343"/>
    </location>
</feature>
<dbReference type="Pfam" id="PF16491">
    <property type="entry name" value="Peptidase_M48_N"/>
    <property type="match status" value="1"/>
</dbReference>
<feature type="binding site" evidence="12">
    <location>
        <position position="277"/>
    </location>
    <ligand>
        <name>Zn(2+)</name>
        <dbReference type="ChEBI" id="CHEBI:29105"/>
        <note>catalytic</note>
    </ligand>
</feature>
<evidence type="ECO:0000259" key="16">
    <source>
        <dbReference type="Pfam" id="PF16491"/>
    </source>
</evidence>
<evidence type="ECO:0000256" key="5">
    <source>
        <dbReference type="ARBA" id="ARBA00022801"/>
    </source>
</evidence>
<comment type="subcellular location">
    <subcellularLocation>
        <location evidence="1">Endoplasmic reticulum membrane</location>
        <topology evidence="1">Multi-pass membrane protein</topology>
    </subcellularLocation>
</comment>
<feature type="transmembrane region" description="Helical" evidence="14">
    <location>
        <begin position="147"/>
        <end position="169"/>
    </location>
</feature>
<evidence type="ECO:0000256" key="6">
    <source>
        <dbReference type="ARBA" id="ARBA00022824"/>
    </source>
</evidence>
<evidence type="ECO:0000256" key="4">
    <source>
        <dbReference type="ARBA" id="ARBA00022723"/>
    </source>
</evidence>
<keyword evidence="10 14" id="KW-0472">Membrane</keyword>
<feature type="transmembrane region" description="Helical" evidence="14">
    <location>
        <begin position="72"/>
        <end position="93"/>
    </location>
</feature>